<keyword evidence="1" id="KW-0732">Signal</keyword>
<evidence type="ECO:0000313" key="3">
    <source>
        <dbReference type="Proteomes" id="UP000324996"/>
    </source>
</evidence>
<accession>A0A5A7N876</accession>
<proteinExistence type="predicted"/>
<name>A0A5A7N876_9PROT</name>
<organism evidence="2 3">
    <name type="scientific">Iodidimonas nitroreducens</name>
    <dbReference type="NCBI Taxonomy" id="1236968"/>
    <lineage>
        <taxon>Bacteria</taxon>
        <taxon>Pseudomonadati</taxon>
        <taxon>Pseudomonadota</taxon>
        <taxon>Alphaproteobacteria</taxon>
        <taxon>Iodidimonadales</taxon>
        <taxon>Iodidimonadaceae</taxon>
        <taxon>Iodidimonas</taxon>
    </lineage>
</organism>
<evidence type="ECO:0000256" key="1">
    <source>
        <dbReference type="SAM" id="SignalP"/>
    </source>
</evidence>
<comment type="caution">
    <text evidence="2">The sequence shown here is derived from an EMBL/GenBank/DDBJ whole genome shotgun (WGS) entry which is preliminary data.</text>
</comment>
<protein>
    <submittedName>
        <fullName evidence="2">Uncharacterized protein</fullName>
    </submittedName>
</protein>
<sequence length="78" mass="8539">MIQKRPFPFAKAALAPMQMMATILIAAELNNFPIKLKTAIPDAIGIAACGGPEMRRKIRIGGRIGKAQSQIARRVRPR</sequence>
<feature type="signal peptide" evidence="1">
    <location>
        <begin position="1"/>
        <end position="26"/>
    </location>
</feature>
<reference evidence="2 3" key="1">
    <citation type="submission" date="2019-09" db="EMBL/GenBank/DDBJ databases">
        <title>NBRP : Genome information of microbial organism related human and environment.</title>
        <authorList>
            <person name="Hattori M."/>
            <person name="Oshima K."/>
            <person name="Inaba H."/>
            <person name="Suda W."/>
            <person name="Sakamoto M."/>
            <person name="Iino T."/>
            <person name="Kitahara M."/>
            <person name="Oshida Y."/>
            <person name="Iida T."/>
            <person name="Kudo T."/>
            <person name="Itoh T."/>
            <person name="Ohkuma M."/>
        </authorList>
    </citation>
    <scope>NUCLEOTIDE SEQUENCE [LARGE SCALE GENOMIC DNA]</scope>
    <source>
        <strain evidence="2 3">Q-1</strain>
    </source>
</reference>
<feature type="chain" id="PRO_5022919011" evidence="1">
    <location>
        <begin position="27"/>
        <end position="78"/>
    </location>
</feature>
<evidence type="ECO:0000313" key="2">
    <source>
        <dbReference type="EMBL" id="GER04288.1"/>
    </source>
</evidence>
<gene>
    <name evidence="2" type="ORF">JCM17846_19700</name>
</gene>
<dbReference type="Proteomes" id="UP000324996">
    <property type="component" value="Unassembled WGS sequence"/>
</dbReference>
<keyword evidence="3" id="KW-1185">Reference proteome</keyword>
<dbReference type="EMBL" id="BKCN01000009">
    <property type="protein sequence ID" value="GER04288.1"/>
    <property type="molecule type" value="Genomic_DNA"/>
</dbReference>
<dbReference type="AlphaFoldDB" id="A0A5A7N876"/>